<proteinExistence type="predicted"/>
<dbReference type="EMBL" id="JAPNTZ010000001">
    <property type="protein sequence ID" value="MCY1136380.1"/>
    <property type="molecule type" value="Genomic_DNA"/>
</dbReference>
<reference evidence="1" key="1">
    <citation type="submission" date="2022-11" db="EMBL/GenBank/DDBJ databases">
        <authorList>
            <person name="Somphong A."/>
            <person name="Phongsopitanun W."/>
        </authorList>
    </citation>
    <scope>NUCLEOTIDE SEQUENCE</scope>
    <source>
        <strain evidence="1">Pm04-4</strain>
    </source>
</reference>
<name>A0ABT4ASJ8_9ACTN</name>
<comment type="caution">
    <text evidence="1">The sequence shown here is derived from an EMBL/GenBank/DDBJ whole genome shotgun (WGS) entry which is preliminary data.</text>
</comment>
<sequence>MVRVHVYDVLTKECGWSDQNARDRGKNVSHYYDNHIRTTKAPKDGQNVAINDETDVPGLIEAARNIKDGGASANAYAKPTKFAGFSLEDMGF</sequence>
<evidence type="ECO:0000313" key="1">
    <source>
        <dbReference type="EMBL" id="MCY1136380.1"/>
    </source>
</evidence>
<accession>A0ABT4ASJ8</accession>
<evidence type="ECO:0000313" key="2">
    <source>
        <dbReference type="Proteomes" id="UP001151002"/>
    </source>
</evidence>
<dbReference type="RefSeq" id="WP_267560093.1">
    <property type="nucleotide sequence ID" value="NZ_JAPNTZ010000001.1"/>
</dbReference>
<organism evidence="1 2">
    <name type="scientific">Paractinoplanes pyxinae</name>
    <dbReference type="NCBI Taxonomy" id="2997416"/>
    <lineage>
        <taxon>Bacteria</taxon>
        <taxon>Bacillati</taxon>
        <taxon>Actinomycetota</taxon>
        <taxon>Actinomycetes</taxon>
        <taxon>Micromonosporales</taxon>
        <taxon>Micromonosporaceae</taxon>
        <taxon>Paractinoplanes</taxon>
    </lineage>
</organism>
<keyword evidence="2" id="KW-1185">Reference proteome</keyword>
<gene>
    <name evidence="1" type="ORF">OWR29_00095</name>
</gene>
<dbReference type="Proteomes" id="UP001151002">
    <property type="component" value="Unassembled WGS sequence"/>
</dbReference>
<protein>
    <submittedName>
        <fullName evidence="1">Uncharacterized protein</fullName>
    </submittedName>
</protein>